<dbReference type="HAMAP" id="MF_00316">
    <property type="entry name" value="MobA"/>
    <property type="match status" value="1"/>
</dbReference>
<dbReference type="EMBL" id="CP076361">
    <property type="protein sequence ID" value="QWK91546.1"/>
    <property type="molecule type" value="Genomic_DNA"/>
</dbReference>
<comment type="similarity">
    <text evidence="8">Belongs to the MobA family.</text>
</comment>
<evidence type="ECO:0000313" key="10">
    <source>
        <dbReference type="EMBL" id="QWK91546.1"/>
    </source>
</evidence>
<evidence type="ECO:0000313" key="11">
    <source>
        <dbReference type="Proteomes" id="UP000679352"/>
    </source>
</evidence>
<dbReference type="CDD" id="cd02503">
    <property type="entry name" value="MobA"/>
    <property type="match status" value="1"/>
</dbReference>
<dbReference type="EC" id="2.7.7.77" evidence="8"/>
<organism evidence="10 11">
    <name type="scientific">Gemmobacter fulvus</name>
    <dbReference type="NCBI Taxonomy" id="2840474"/>
    <lineage>
        <taxon>Bacteria</taxon>
        <taxon>Pseudomonadati</taxon>
        <taxon>Pseudomonadota</taxon>
        <taxon>Alphaproteobacteria</taxon>
        <taxon>Rhodobacterales</taxon>
        <taxon>Paracoccaceae</taxon>
        <taxon>Gemmobacter</taxon>
    </lineage>
</organism>
<accession>A0A975PA11</accession>
<feature type="binding site" evidence="8">
    <location>
        <begin position="8"/>
        <end position="10"/>
    </location>
    <ligand>
        <name>GTP</name>
        <dbReference type="ChEBI" id="CHEBI:37565"/>
    </ligand>
</feature>
<dbReference type="Proteomes" id="UP000679352">
    <property type="component" value="Chromosome"/>
</dbReference>
<keyword evidence="6 8" id="KW-0342">GTP-binding</keyword>
<dbReference type="GO" id="GO:0005737">
    <property type="term" value="C:cytoplasm"/>
    <property type="evidence" value="ECO:0007669"/>
    <property type="project" value="UniProtKB-SubCell"/>
</dbReference>
<keyword evidence="3 8" id="KW-0479">Metal-binding</keyword>
<name>A0A975PA11_9RHOB</name>
<protein>
    <recommendedName>
        <fullName evidence="8">Molybdenum cofactor guanylyltransferase</fullName>
        <shortName evidence="8">MoCo guanylyltransferase</shortName>
        <ecNumber evidence="8">2.7.7.77</ecNumber>
    </recommendedName>
    <alternativeName>
        <fullName evidence="8">GTP:molybdopterin guanylyltransferase</fullName>
    </alternativeName>
    <alternativeName>
        <fullName evidence="8">Mo-MPT guanylyltransferase</fullName>
    </alternativeName>
    <alternativeName>
        <fullName evidence="8">Molybdopterin guanylyltransferase</fullName>
    </alternativeName>
    <alternativeName>
        <fullName evidence="8">Molybdopterin-guanine dinucleotide synthase</fullName>
        <shortName evidence="8">MGD synthase</shortName>
    </alternativeName>
</protein>
<evidence type="ECO:0000256" key="8">
    <source>
        <dbReference type="HAMAP-Rule" id="MF_00316"/>
    </source>
</evidence>
<comment type="domain">
    <text evidence="8">The N-terminal domain determines nucleotide recognition and specific binding, while the C-terminal domain determines the specific binding to the target protein.</text>
</comment>
<gene>
    <name evidence="8 10" type="primary">mobA</name>
    <name evidence="10" type="ORF">KM031_06610</name>
</gene>
<dbReference type="PANTHER" id="PTHR19136">
    <property type="entry name" value="MOLYBDENUM COFACTOR GUANYLYLTRANSFERASE"/>
    <property type="match status" value="1"/>
</dbReference>
<dbReference type="AlphaFoldDB" id="A0A975PA11"/>
<comment type="function">
    <text evidence="8">Transfers a GMP moiety from GTP to Mo-molybdopterin (Mo-MPT) cofactor (Moco or molybdenum cofactor) to form Mo-molybdopterin guanine dinucleotide (Mo-MGD) cofactor.</text>
</comment>
<dbReference type="GO" id="GO:0061603">
    <property type="term" value="F:molybdenum cofactor guanylyltransferase activity"/>
    <property type="evidence" value="ECO:0007669"/>
    <property type="project" value="UniProtKB-EC"/>
</dbReference>
<dbReference type="KEGG" id="gfu:KM031_06610"/>
<dbReference type="SUPFAM" id="SSF53448">
    <property type="entry name" value="Nucleotide-diphospho-sugar transferases"/>
    <property type="match status" value="1"/>
</dbReference>
<evidence type="ECO:0000259" key="9">
    <source>
        <dbReference type="Pfam" id="PF12804"/>
    </source>
</evidence>
<keyword evidence="11" id="KW-1185">Reference proteome</keyword>
<comment type="subunit">
    <text evidence="8">Monomer.</text>
</comment>
<dbReference type="InterPro" id="IPR029044">
    <property type="entry name" value="Nucleotide-diphossugar_trans"/>
</dbReference>
<dbReference type="PANTHER" id="PTHR19136:SF81">
    <property type="entry name" value="MOLYBDENUM COFACTOR GUANYLYLTRANSFERASE"/>
    <property type="match status" value="1"/>
</dbReference>
<dbReference type="NCBIfam" id="TIGR02665">
    <property type="entry name" value="molyb_mobA"/>
    <property type="match status" value="1"/>
</dbReference>
<evidence type="ECO:0000256" key="1">
    <source>
        <dbReference type="ARBA" id="ARBA00022490"/>
    </source>
</evidence>
<evidence type="ECO:0000256" key="2">
    <source>
        <dbReference type="ARBA" id="ARBA00022679"/>
    </source>
</evidence>
<keyword evidence="1 8" id="KW-0963">Cytoplasm</keyword>
<dbReference type="Gene3D" id="3.90.550.10">
    <property type="entry name" value="Spore Coat Polysaccharide Biosynthesis Protein SpsA, Chain A"/>
    <property type="match status" value="1"/>
</dbReference>
<sequence length="198" mass="20283">MQIFGVILAGGAGRRMGGADGTGADKALLRLAGQPLVLNARDRLEPQVAALAISANGDPARFAFTGLPVLADDVSQGPLSGVLTALDWAAAQGADAVVSVAVDTPFFPGDLVPRLWLAGNGALAVAECGGRQHPTFALWPVALRDDLRAWLAEGQARLMAFAARHAAAQAVFPTGTPDPFSNINTPADLAQAEAALRA</sequence>
<evidence type="ECO:0000256" key="7">
    <source>
        <dbReference type="ARBA" id="ARBA00023150"/>
    </source>
</evidence>
<feature type="binding site" evidence="8">
    <location>
        <position position="103"/>
    </location>
    <ligand>
        <name>Mg(2+)</name>
        <dbReference type="ChEBI" id="CHEBI:18420"/>
    </ligand>
</feature>
<feature type="domain" description="MobA-like NTP transferase" evidence="9">
    <location>
        <begin position="5"/>
        <end position="164"/>
    </location>
</feature>
<evidence type="ECO:0000256" key="6">
    <source>
        <dbReference type="ARBA" id="ARBA00023134"/>
    </source>
</evidence>
<reference evidence="10" key="1">
    <citation type="submission" date="2021-06" db="EMBL/GenBank/DDBJ databases">
        <title>Direct submission.</title>
        <authorList>
            <person name="Lee C.-S."/>
            <person name="Jin L."/>
        </authorList>
    </citation>
    <scope>NUCLEOTIDE SEQUENCE</scope>
    <source>
        <strain evidence="10">Con5</strain>
    </source>
</reference>
<feature type="binding site" evidence="8">
    <location>
        <position position="103"/>
    </location>
    <ligand>
        <name>GTP</name>
        <dbReference type="ChEBI" id="CHEBI:37565"/>
    </ligand>
</feature>
<dbReference type="Pfam" id="PF12804">
    <property type="entry name" value="NTP_transf_3"/>
    <property type="match status" value="1"/>
</dbReference>
<dbReference type="InterPro" id="IPR013482">
    <property type="entry name" value="Molybde_CF_guanTrfase"/>
</dbReference>
<evidence type="ECO:0000256" key="4">
    <source>
        <dbReference type="ARBA" id="ARBA00022741"/>
    </source>
</evidence>
<dbReference type="GO" id="GO:1902758">
    <property type="term" value="P:bis(molybdopterin guanine dinucleotide)molybdenum biosynthetic process"/>
    <property type="evidence" value="ECO:0007669"/>
    <property type="project" value="TreeGrafter"/>
</dbReference>
<keyword evidence="2 8" id="KW-0808">Transferase</keyword>
<comment type="cofactor">
    <cofactor evidence="8">
        <name>Mg(2+)</name>
        <dbReference type="ChEBI" id="CHEBI:18420"/>
    </cofactor>
</comment>
<keyword evidence="10" id="KW-0548">Nucleotidyltransferase</keyword>
<comment type="caution">
    <text evidence="8">Lacks conserved residue(s) required for the propagation of feature annotation.</text>
</comment>
<comment type="catalytic activity">
    <reaction evidence="8">
        <text>Mo-molybdopterin + GTP + H(+) = Mo-molybdopterin guanine dinucleotide + diphosphate</text>
        <dbReference type="Rhea" id="RHEA:34243"/>
        <dbReference type="ChEBI" id="CHEBI:15378"/>
        <dbReference type="ChEBI" id="CHEBI:33019"/>
        <dbReference type="ChEBI" id="CHEBI:37565"/>
        <dbReference type="ChEBI" id="CHEBI:71302"/>
        <dbReference type="ChEBI" id="CHEBI:71310"/>
        <dbReference type="EC" id="2.7.7.77"/>
    </reaction>
</comment>
<dbReference type="GO" id="GO:0046872">
    <property type="term" value="F:metal ion binding"/>
    <property type="evidence" value="ECO:0007669"/>
    <property type="project" value="UniProtKB-KW"/>
</dbReference>
<dbReference type="GO" id="GO:0005525">
    <property type="term" value="F:GTP binding"/>
    <property type="evidence" value="ECO:0007669"/>
    <property type="project" value="UniProtKB-UniRule"/>
</dbReference>
<proteinExistence type="inferred from homology"/>
<keyword evidence="7 8" id="KW-0501">Molybdenum cofactor biosynthesis</keyword>
<evidence type="ECO:0000256" key="5">
    <source>
        <dbReference type="ARBA" id="ARBA00022842"/>
    </source>
</evidence>
<dbReference type="RefSeq" id="WP_215503737.1">
    <property type="nucleotide sequence ID" value="NZ_CP076361.1"/>
</dbReference>
<dbReference type="InterPro" id="IPR025877">
    <property type="entry name" value="MobA-like_NTP_Trfase"/>
</dbReference>
<evidence type="ECO:0000256" key="3">
    <source>
        <dbReference type="ARBA" id="ARBA00022723"/>
    </source>
</evidence>
<feature type="binding site" evidence="8">
    <location>
        <position position="72"/>
    </location>
    <ligand>
        <name>GTP</name>
        <dbReference type="ChEBI" id="CHEBI:37565"/>
    </ligand>
</feature>
<keyword evidence="4 8" id="KW-0547">Nucleotide-binding</keyword>
<feature type="binding site" evidence="8">
    <location>
        <position position="26"/>
    </location>
    <ligand>
        <name>GTP</name>
        <dbReference type="ChEBI" id="CHEBI:37565"/>
    </ligand>
</feature>
<comment type="subcellular location">
    <subcellularLocation>
        <location evidence="8">Cytoplasm</location>
    </subcellularLocation>
</comment>
<keyword evidence="5 8" id="KW-0460">Magnesium</keyword>